<dbReference type="OrthoDB" id="307503at2759"/>
<dbReference type="FunCoup" id="I7MFB6">
    <property type="interactions" value="161"/>
</dbReference>
<dbReference type="PANTHER" id="PTHR46118">
    <property type="entry name" value="PROTEIN ABHD11"/>
    <property type="match status" value="1"/>
</dbReference>
<accession>I7MFB6</accession>
<dbReference type="InParanoid" id="I7MFB6"/>
<dbReference type="Pfam" id="PF00561">
    <property type="entry name" value="Abhydrolase_1"/>
    <property type="match status" value="1"/>
</dbReference>
<dbReference type="GeneID" id="7830347"/>
<dbReference type="ESTHER" id="tetts-q22ej9">
    <property type="family name" value="AlphaBeta_hydrolase"/>
</dbReference>
<evidence type="ECO:0000256" key="1">
    <source>
        <dbReference type="ARBA" id="ARBA00008645"/>
    </source>
</evidence>
<dbReference type="Gene3D" id="3.40.50.1820">
    <property type="entry name" value="alpha/beta hydrolase"/>
    <property type="match status" value="1"/>
</dbReference>
<gene>
    <name evidence="4" type="ORF">TTHERM_00825700</name>
</gene>
<dbReference type="GO" id="GO:0052689">
    <property type="term" value="F:carboxylic ester hydrolase activity"/>
    <property type="evidence" value="ECO:0007669"/>
    <property type="project" value="TreeGrafter"/>
</dbReference>
<dbReference type="RefSeq" id="XP_001031438.1">
    <property type="nucleotide sequence ID" value="XM_001031438.3"/>
</dbReference>
<organism evidence="4 5">
    <name type="scientific">Tetrahymena thermophila (strain SB210)</name>
    <dbReference type="NCBI Taxonomy" id="312017"/>
    <lineage>
        <taxon>Eukaryota</taxon>
        <taxon>Sar</taxon>
        <taxon>Alveolata</taxon>
        <taxon>Ciliophora</taxon>
        <taxon>Intramacronucleata</taxon>
        <taxon>Oligohymenophorea</taxon>
        <taxon>Hymenostomatida</taxon>
        <taxon>Tetrahymenina</taxon>
        <taxon>Tetrahymenidae</taxon>
        <taxon>Tetrahymena</taxon>
    </lineage>
</organism>
<dbReference type="STRING" id="312017.I7MFB6"/>
<dbReference type="HOGENOM" id="CLU_020336_53_1_1"/>
<evidence type="ECO:0000313" key="4">
    <source>
        <dbReference type="EMBL" id="EAR83775.1"/>
    </source>
</evidence>
<evidence type="ECO:0000256" key="2">
    <source>
        <dbReference type="ARBA" id="ARBA00022801"/>
    </source>
</evidence>
<evidence type="ECO:0000259" key="3">
    <source>
        <dbReference type="Pfam" id="PF00561"/>
    </source>
</evidence>
<dbReference type="eggNOG" id="KOG2382">
    <property type="taxonomic scope" value="Eukaryota"/>
</dbReference>
<reference evidence="5" key="1">
    <citation type="journal article" date="2006" name="PLoS Biol.">
        <title>Macronuclear genome sequence of the ciliate Tetrahymena thermophila, a model eukaryote.</title>
        <authorList>
            <person name="Eisen J.A."/>
            <person name="Coyne R.S."/>
            <person name="Wu M."/>
            <person name="Wu D."/>
            <person name="Thiagarajan M."/>
            <person name="Wortman J.R."/>
            <person name="Badger J.H."/>
            <person name="Ren Q."/>
            <person name="Amedeo P."/>
            <person name="Jones K.M."/>
            <person name="Tallon L.J."/>
            <person name="Delcher A.L."/>
            <person name="Salzberg S.L."/>
            <person name="Silva J.C."/>
            <person name="Haas B.J."/>
            <person name="Majoros W.H."/>
            <person name="Farzad M."/>
            <person name="Carlton J.M."/>
            <person name="Smith R.K. Jr."/>
            <person name="Garg J."/>
            <person name="Pearlman R.E."/>
            <person name="Karrer K.M."/>
            <person name="Sun L."/>
            <person name="Manning G."/>
            <person name="Elde N.C."/>
            <person name="Turkewitz A.P."/>
            <person name="Asai D.J."/>
            <person name="Wilkes D.E."/>
            <person name="Wang Y."/>
            <person name="Cai H."/>
            <person name="Collins K."/>
            <person name="Stewart B.A."/>
            <person name="Lee S.R."/>
            <person name="Wilamowska K."/>
            <person name="Weinberg Z."/>
            <person name="Ruzzo W.L."/>
            <person name="Wloga D."/>
            <person name="Gaertig J."/>
            <person name="Frankel J."/>
            <person name="Tsao C.-C."/>
            <person name="Gorovsky M.A."/>
            <person name="Keeling P.J."/>
            <person name="Waller R.F."/>
            <person name="Patron N.J."/>
            <person name="Cherry J.M."/>
            <person name="Stover N.A."/>
            <person name="Krieger C.J."/>
            <person name="del Toro C."/>
            <person name="Ryder H.F."/>
            <person name="Williamson S.C."/>
            <person name="Barbeau R.A."/>
            <person name="Hamilton E.P."/>
            <person name="Orias E."/>
        </authorList>
    </citation>
    <scope>NUCLEOTIDE SEQUENCE [LARGE SCALE GENOMIC DNA]</scope>
    <source>
        <strain evidence="5">SB210</strain>
    </source>
</reference>
<dbReference type="KEGG" id="tet:TTHERM_00825700"/>
<dbReference type="PANTHER" id="PTHR46118:SF4">
    <property type="entry name" value="PROTEIN ABHD11"/>
    <property type="match status" value="1"/>
</dbReference>
<sequence>MKSFVNLFRFSTKIARLKDYKYPCLDQNVKNNIIWFHGMYDSSKNFFNLAQNEQIRSISNQILLDCRNHGLSEHTETHTFKEMAYDAVEYIANRDMKDLYLIGHSMGGRTILAALQEHQAFLLDRVKGVIIVDVLPSVYAINDPAIQQMSRYLLEMKSINIIDKSFEQIEKEVKANFSDVIAANILSNIEVLQTGQLRWCVNFQAIEKSFESLMSFEVKDCLWKGPRKIMIGKKSKFTSMESVAKTYPSIFVDFDVNKDVIEFQNSGHFLYLFEQEKFINEVVSFIQKVDSDQNSPYNKKFIDQVVFDI</sequence>
<dbReference type="InterPro" id="IPR000073">
    <property type="entry name" value="AB_hydrolase_1"/>
</dbReference>
<keyword evidence="5" id="KW-1185">Reference proteome</keyword>
<dbReference type="Proteomes" id="UP000009168">
    <property type="component" value="Unassembled WGS sequence"/>
</dbReference>
<name>I7MFB6_TETTS</name>
<keyword evidence="2 4" id="KW-0378">Hydrolase</keyword>
<feature type="domain" description="AB hydrolase-1" evidence="3">
    <location>
        <begin position="33"/>
        <end position="153"/>
    </location>
</feature>
<comment type="similarity">
    <text evidence="1">Belongs to the AB hydrolase superfamily.</text>
</comment>
<proteinExistence type="inferred from homology"/>
<evidence type="ECO:0000313" key="5">
    <source>
        <dbReference type="Proteomes" id="UP000009168"/>
    </source>
</evidence>
<protein>
    <submittedName>
        <fullName evidence="4">Alpha/beta fold hydrolase</fullName>
    </submittedName>
</protein>
<dbReference type="EMBL" id="GG662507">
    <property type="protein sequence ID" value="EAR83775.1"/>
    <property type="molecule type" value="Genomic_DNA"/>
</dbReference>
<dbReference type="AlphaFoldDB" id="I7MFB6"/>
<dbReference type="SUPFAM" id="SSF53474">
    <property type="entry name" value="alpha/beta-Hydrolases"/>
    <property type="match status" value="1"/>
</dbReference>
<dbReference type="InterPro" id="IPR029058">
    <property type="entry name" value="AB_hydrolase_fold"/>
</dbReference>